<comment type="caution">
    <text evidence="1">The sequence shown here is derived from an EMBL/GenBank/DDBJ whole genome shotgun (WGS) entry which is preliminary data.</text>
</comment>
<evidence type="ECO:0000313" key="2">
    <source>
        <dbReference type="Proteomes" id="UP001597399"/>
    </source>
</evidence>
<organism evidence="1 2">
    <name type="scientific">Sporolactobacillus shoreicorticis</name>
    <dbReference type="NCBI Taxonomy" id="1923877"/>
    <lineage>
        <taxon>Bacteria</taxon>
        <taxon>Bacillati</taxon>
        <taxon>Bacillota</taxon>
        <taxon>Bacilli</taxon>
        <taxon>Bacillales</taxon>
        <taxon>Sporolactobacillaceae</taxon>
        <taxon>Sporolactobacillus</taxon>
    </lineage>
</organism>
<dbReference type="RefSeq" id="WP_253065525.1">
    <property type="nucleotide sequence ID" value="NZ_JAMXWM010000048.1"/>
</dbReference>
<keyword evidence="2" id="KW-1185">Reference proteome</keyword>
<reference evidence="2" key="1">
    <citation type="journal article" date="2019" name="Int. J. Syst. Evol. Microbiol.">
        <title>The Global Catalogue of Microorganisms (GCM) 10K type strain sequencing project: providing services to taxonomists for standard genome sequencing and annotation.</title>
        <authorList>
            <consortium name="The Broad Institute Genomics Platform"/>
            <consortium name="The Broad Institute Genome Sequencing Center for Infectious Disease"/>
            <person name="Wu L."/>
            <person name="Ma J."/>
        </authorList>
    </citation>
    <scope>NUCLEOTIDE SEQUENCE [LARGE SCALE GENOMIC DNA]</scope>
    <source>
        <strain evidence="2">TISTR 2466</strain>
    </source>
</reference>
<dbReference type="EMBL" id="JBHUMQ010000006">
    <property type="protein sequence ID" value="MFD2692687.1"/>
    <property type="molecule type" value="Genomic_DNA"/>
</dbReference>
<proteinExistence type="predicted"/>
<protein>
    <recommendedName>
        <fullName evidence="3">Phage protein</fullName>
    </recommendedName>
</protein>
<name>A0ABW5S0J8_9BACL</name>
<evidence type="ECO:0008006" key="3">
    <source>
        <dbReference type="Google" id="ProtNLM"/>
    </source>
</evidence>
<evidence type="ECO:0000313" key="1">
    <source>
        <dbReference type="EMBL" id="MFD2692687.1"/>
    </source>
</evidence>
<dbReference type="Proteomes" id="UP001597399">
    <property type="component" value="Unassembled WGS sequence"/>
</dbReference>
<gene>
    <name evidence="1" type="ORF">ACFSUE_03445</name>
</gene>
<sequence>MHLKRMINENNIKVVELKKYEQQHHNDLPSDAVYWAVVHKIEYFEKQNNELGQ</sequence>
<accession>A0ABW5S0J8</accession>